<organism evidence="1 2">
    <name type="scientific">Anopheles merus</name>
    <name type="common">Mosquito</name>
    <dbReference type="NCBI Taxonomy" id="30066"/>
    <lineage>
        <taxon>Eukaryota</taxon>
        <taxon>Metazoa</taxon>
        <taxon>Ecdysozoa</taxon>
        <taxon>Arthropoda</taxon>
        <taxon>Hexapoda</taxon>
        <taxon>Insecta</taxon>
        <taxon>Pterygota</taxon>
        <taxon>Neoptera</taxon>
        <taxon>Endopterygota</taxon>
        <taxon>Diptera</taxon>
        <taxon>Nematocera</taxon>
        <taxon>Culicoidea</taxon>
        <taxon>Culicidae</taxon>
        <taxon>Anophelinae</taxon>
        <taxon>Anopheles</taxon>
    </lineage>
</organism>
<dbReference type="VEuPathDB" id="VectorBase:AMEM000580"/>
<keyword evidence="2" id="KW-1185">Reference proteome</keyword>
<dbReference type="Proteomes" id="UP000075903">
    <property type="component" value="Unassembled WGS sequence"/>
</dbReference>
<protein>
    <submittedName>
        <fullName evidence="1">Uncharacterized protein</fullName>
    </submittedName>
</protein>
<accession>A0A182UMU4</accession>
<evidence type="ECO:0000313" key="1">
    <source>
        <dbReference type="EnsemblMetazoa" id="AMEM000580-PA"/>
    </source>
</evidence>
<sequence length="102" mass="12197">MDEDRDETEVSHKRTSSRLLKQQALDLMVQTRRMLLRLPPGRYVRYHRWLLNQVASDLRTVAGARVVEIMEMIDSIICCILMRINFRAKQKRRAKMQAKQRQ</sequence>
<proteinExistence type="predicted"/>
<evidence type="ECO:0000313" key="2">
    <source>
        <dbReference type="Proteomes" id="UP000075903"/>
    </source>
</evidence>
<name>A0A182UMU4_ANOME</name>
<reference evidence="1" key="1">
    <citation type="submission" date="2020-05" db="UniProtKB">
        <authorList>
            <consortium name="EnsemblMetazoa"/>
        </authorList>
    </citation>
    <scope>IDENTIFICATION</scope>
    <source>
        <strain evidence="1">MAF</strain>
    </source>
</reference>
<dbReference type="AlphaFoldDB" id="A0A182UMU4"/>
<dbReference type="EnsemblMetazoa" id="AMEM000580-RA">
    <property type="protein sequence ID" value="AMEM000580-PA"/>
    <property type="gene ID" value="AMEM000580"/>
</dbReference>